<evidence type="ECO:0000313" key="5">
    <source>
        <dbReference type="EMBL" id="SFH00532.1"/>
    </source>
</evidence>
<protein>
    <submittedName>
        <fullName evidence="5">Response regulator receiver domain-containing protein</fullName>
    </submittedName>
</protein>
<keyword evidence="6" id="KW-1185">Reference proteome</keyword>
<dbReference type="Pfam" id="PF00072">
    <property type="entry name" value="Response_reg"/>
    <property type="match status" value="1"/>
</dbReference>
<dbReference type="InterPro" id="IPR011006">
    <property type="entry name" value="CheY-like_superfamily"/>
</dbReference>
<gene>
    <name evidence="5" type="ORF">SAMN05192565_12316</name>
</gene>
<dbReference type="GO" id="GO:0000160">
    <property type="term" value="P:phosphorelay signal transduction system"/>
    <property type="evidence" value="ECO:0007669"/>
    <property type="project" value="InterPro"/>
</dbReference>
<reference evidence="6" key="1">
    <citation type="submission" date="2016-10" db="EMBL/GenBank/DDBJ databases">
        <authorList>
            <person name="Varghese N."/>
            <person name="Submissions S."/>
        </authorList>
    </citation>
    <scope>NUCLEOTIDE SEQUENCE [LARGE SCALE GENOMIC DNA]</scope>
    <source>
        <strain evidence="6">Gh-105</strain>
    </source>
</reference>
<dbReference type="PANTHER" id="PTHR44591:SF21">
    <property type="entry name" value="TWO-COMPONENT RESPONSE REGULATOR"/>
    <property type="match status" value="1"/>
</dbReference>
<organism evidence="5 6">
    <name type="scientific">Methylobacterium gossipiicola</name>
    <dbReference type="NCBI Taxonomy" id="582675"/>
    <lineage>
        <taxon>Bacteria</taxon>
        <taxon>Pseudomonadati</taxon>
        <taxon>Pseudomonadota</taxon>
        <taxon>Alphaproteobacteria</taxon>
        <taxon>Hyphomicrobiales</taxon>
        <taxon>Methylobacteriaceae</taxon>
        <taxon>Methylobacterium</taxon>
    </lineage>
</organism>
<sequence>MADPEADTNGIPQRGVGAGRDPAVETLSPSLSLDRIGQALASFYDDLIAEGVPEHLAVLVRQVRTPEAAAPDPAPAACGLKPGRLALVVEDDAAIRAMAVALLDETELDVLSCDSAEAALDIMRARGGEVALVFADVHLAGVMDGVQLASAIALLWPTTRLVVTSGQRTQRPSALAPQAVFIPKPWRPLDLLGEVERARVTPHLLLP</sequence>
<dbReference type="RefSeq" id="WP_244528835.1">
    <property type="nucleotide sequence ID" value="NZ_FOPM01000023.1"/>
</dbReference>
<dbReference type="InterPro" id="IPR050595">
    <property type="entry name" value="Bact_response_regulator"/>
</dbReference>
<dbReference type="InterPro" id="IPR001789">
    <property type="entry name" value="Sig_transdc_resp-reg_receiver"/>
</dbReference>
<evidence type="ECO:0000256" key="2">
    <source>
        <dbReference type="PROSITE-ProRule" id="PRU00169"/>
    </source>
</evidence>
<keyword evidence="1 2" id="KW-0597">Phosphoprotein</keyword>
<feature type="modified residue" description="4-aspartylphosphate" evidence="2">
    <location>
        <position position="136"/>
    </location>
</feature>
<accession>A0A1I2WGQ7</accession>
<feature type="region of interest" description="Disordered" evidence="3">
    <location>
        <begin position="1"/>
        <end position="23"/>
    </location>
</feature>
<dbReference type="SUPFAM" id="SSF52172">
    <property type="entry name" value="CheY-like"/>
    <property type="match status" value="1"/>
</dbReference>
<evidence type="ECO:0000256" key="3">
    <source>
        <dbReference type="SAM" id="MobiDB-lite"/>
    </source>
</evidence>
<dbReference type="Gene3D" id="3.40.50.2300">
    <property type="match status" value="1"/>
</dbReference>
<dbReference type="PROSITE" id="PS50110">
    <property type="entry name" value="RESPONSE_REGULATORY"/>
    <property type="match status" value="1"/>
</dbReference>
<dbReference type="STRING" id="582675.SAMN05192565_12316"/>
<evidence type="ECO:0000259" key="4">
    <source>
        <dbReference type="PROSITE" id="PS50110"/>
    </source>
</evidence>
<name>A0A1I2WGQ7_9HYPH</name>
<dbReference type="EMBL" id="FOPM01000023">
    <property type="protein sequence ID" value="SFH00532.1"/>
    <property type="molecule type" value="Genomic_DNA"/>
</dbReference>
<evidence type="ECO:0000256" key="1">
    <source>
        <dbReference type="ARBA" id="ARBA00022553"/>
    </source>
</evidence>
<proteinExistence type="predicted"/>
<dbReference type="SMART" id="SM00448">
    <property type="entry name" value="REC"/>
    <property type="match status" value="1"/>
</dbReference>
<evidence type="ECO:0000313" key="6">
    <source>
        <dbReference type="Proteomes" id="UP000199229"/>
    </source>
</evidence>
<dbReference type="AlphaFoldDB" id="A0A1I2WGQ7"/>
<feature type="domain" description="Response regulatory" evidence="4">
    <location>
        <begin position="85"/>
        <end position="199"/>
    </location>
</feature>
<dbReference type="PANTHER" id="PTHR44591">
    <property type="entry name" value="STRESS RESPONSE REGULATOR PROTEIN 1"/>
    <property type="match status" value="1"/>
</dbReference>
<dbReference type="Proteomes" id="UP000199229">
    <property type="component" value="Unassembled WGS sequence"/>
</dbReference>